<keyword evidence="4" id="KW-0862">Zinc</keyword>
<dbReference type="GO" id="GO:0005829">
    <property type="term" value="C:cytosol"/>
    <property type="evidence" value="ECO:0007669"/>
    <property type="project" value="TreeGrafter"/>
</dbReference>
<evidence type="ECO:0000256" key="4">
    <source>
        <dbReference type="ARBA" id="ARBA00022833"/>
    </source>
</evidence>
<dbReference type="SUPFAM" id="SSF52374">
    <property type="entry name" value="Nucleotidylyl transferase"/>
    <property type="match status" value="1"/>
</dbReference>
<evidence type="ECO:0000313" key="9">
    <source>
        <dbReference type="EMBL" id="SOB98984.1"/>
    </source>
</evidence>
<keyword evidence="10" id="KW-1185">Reference proteome</keyword>
<evidence type="ECO:0000256" key="6">
    <source>
        <dbReference type="ARBA" id="ARBA00023146"/>
    </source>
</evidence>
<sequence length="299" mass="32784">MSRPVLRFAPSPNGRLHLGHALSALLNARMATSLGGRLLIRIEDIDRTRCTPELEAGVLEDLAWLGLDWEQPVRRQSEHFNDYAAALDRLSAMGLVRKAFLTRGEIARAVAKLEEERGVRWPCDPDGAPLYPGDEAVLGPEEIAAREAQGAPFALRLDMAAALARCTGLRADPLSWQELPDDEGRQAPARIAADAARWGDVVLARKDTPTSYHLSVVVDDAVQGITHVVRGRDLYEATAVHRLLQVLLGLPEPLYRHHRLVPGEDGRKLSKSQGDTALAELRAKGATPEEIRRRVGLAP</sequence>
<feature type="domain" description="Glutamyl/glutaminyl-tRNA synthetase class Ib catalytic" evidence="8">
    <location>
        <begin position="6"/>
        <end position="293"/>
    </location>
</feature>
<dbReference type="InterPro" id="IPR014729">
    <property type="entry name" value="Rossmann-like_a/b/a_fold"/>
</dbReference>
<dbReference type="InterPro" id="IPR049940">
    <property type="entry name" value="GluQ/Sye"/>
</dbReference>
<evidence type="ECO:0000256" key="1">
    <source>
        <dbReference type="ARBA" id="ARBA00022598"/>
    </source>
</evidence>
<dbReference type="InterPro" id="IPR001412">
    <property type="entry name" value="aa-tRNA-synth_I_CS"/>
</dbReference>
<dbReference type="GO" id="GO:0004818">
    <property type="term" value="F:glutamate-tRNA ligase activity"/>
    <property type="evidence" value="ECO:0007669"/>
    <property type="project" value="TreeGrafter"/>
</dbReference>
<dbReference type="GO" id="GO:0005524">
    <property type="term" value="F:ATP binding"/>
    <property type="evidence" value="ECO:0007669"/>
    <property type="project" value="UniProtKB-KW"/>
</dbReference>
<proteinExistence type="inferred from homology"/>
<dbReference type="PROSITE" id="PS00178">
    <property type="entry name" value="AA_TRNA_LIGASE_I"/>
    <property type="match status" value="1"/>
</dbReference>
<name>A0A285S2A3_9HYPH</name>
<dbReference type="InterPro" id="IPR020058">
    <property type="entry name" value="Glu/Gln-tRNA-synth_Ib_cat-dom"/>
</dbReference>
<keyword evidence="3 7" id="KW-0547">Nucleotide-binding</keyword>
<keyword evidence="5 7" id="KW-0067">ATP-binding</keyword>
<evidence type="ECO:0000256" key="2">
    <source>
        <dbReference type="ARBA" id="ARBA00022723"/>
    </source>
</evidence>
<dbReference type="GO" id="GO:0006424">
    <property type="term" value="P:glutamyl-tRNA aminoacylation"/>
    <property type="evidence" value="ECO:0007669"/>
    <property type="project" value="TreeGrafter"/>
</dbReference>
<evidence type="ECO:0000256" key="3">
    <source>
        <dbReference type="ARBA" id="ARBA00022741"/>
    </source>
</evidence>
<dbReference type="PANTHER" id="PTHR43311">
    <property type="entry name" value="GLUTAMATE--TRNA LIGASE"/>
    <property type="match status" value="1"/>
</dbReference>
<dbReference type="OrthoDB" id="9807503at2"/>
<protein>
    <submittedName>
        <fullName evidence="9">Glutamyl-Q tRNA(Asp) synthetase</fullName>
    </submittedName>
</protein>
<keyword evidence="1 7" id="KW-0436">Ligase</keyword>
<keyword evidence="2" id="KW-0479">Metal-binding</keyword>
<dbReference type="InterPro" id="IPR000924">
    <property type="entry name" value="Glu/Gln-tRNA-synth"/>
</dbReference>
<comment type="similarity">
    <text evidence="7">Belongs to the class-I aminoacyl-tRNA synthetase family.</text>
</comment>
<evidence type="ECO:0000313" key="10">
    <source>
        <dbReference type="Proteomes" id="UP000219331"/>
    </source>
</evidence>
<dbReference type="PRINTS" id="PR00987">
    <property type="entry name" value="TRNASYNTHGLU"/>
</dbReference>
<dbReference type="Gene3D" id="3.40.50.620">
    <property type="entry name" value="HUPs"/>
    <property type="match status" value="1"/>
</dbReference>
<dbReference type="EMBL" id="OBML01000003">
    <property type="protein sequence ID" value="SOB98984.1"/>
    <property type="molecule type" value="Genomic_DNA"/>
</dbReference>
<dbReference type="STRING" id="538381.GCA_001696535_04147"/>
<organism evidence="9 10">
    <name type="scientific">Stappia indica</name>
    <dbReference type="NCBI Taxonomy" id="538381"/>
    <lineage>
        <taxon>Bacteria</taxon>
        <taxon>Pseudomonadati</taxon>
        <taxon>Pseudomonadota</taxon>
        <taxon>Alphaproteobacteria</taxon>
        <taxon>Hyphomicrobiales</taxon>
        <taxon>Stappiaceae</taxon>
        <taxon>Stappia</taxon>
    </lineage>
</organism>
<evidence type="ECO:0000259" key="8">
    <source>
        <dbReference type="Pfam" id="PF00749"/>
    </source>
</evidence>
<dbReference type="AlphaFoldDB" id="A0A285S2A3"/>
<keyword evidence="7" id="KW-0648">Protein biosynthesis</keyword>
<dbReference type="NCBIfam" id="NF004315">
    <property type="entry name" value="PRK05710.1-4"/>
    <property type="match status" value="1"/>
</dbReference>
<dbReference type="RefSeq" id="WP_097174216.1">
    <property type="nucleotide sequence ID" value="NZ_OBML01000003.1"/>
</dbReference>
<reference evidence="9 10" key="1">
    <citation type="submission" date="2017-08" db="EMBL/GenBank/DDBJ databases">
        <authorList>
            <person name="de Groot N.N."/>
        </authorList>
    </citation>
    <scope>NUCLEOTIDE SEQUENCE [LARGE SCALE GENOMIC DNA]</scope>
    <source>
        <strain evidence="9 10">USBA 352</strain>
    </source>
</reference>
<dbReference type="Pfam" id="PF00749">
    <property type="entry name" value="tRNA-synt_1c"/>
    <property type="match status" value="1"/>
</dbReference>
<evidence type="ECO:0000256" key="5">
    <source>
        <dbReference type="ARBA" id="ARBA00022840"/>
    </source>
</evidence>
<accession>A0A285S2A3</accession>
<keyword evidence="6 7" id="KW-0030">Aminoacyl-tRNA synthetase</keyword>
<gene>
    <name evidence="9" type="ORF">SAMN05421512_10329</name>
</gene>
<dbReference type="Proteomes" id="UP000219331">
    <property type="component" value="Unassembled WGS sequence"/>
</dbReference>
<evidence type="ECO:0000256" key="7">
    <source>
        <dbReference type="RuleBase" id="RU363037"/>
    </source>
</evidence>
<dbReference type="PANTHER" id="PTHR43311:SF1">
    <property type="entry name" value="GLUTAMYL-Q TRNA(ASP) SYNTHETASE"/>
    <property type="match status" value="1"/>
</dbReference>